<comment type="caution">
    <text evidence="4">The sequence shown here is derived from an EMBL/GenBank/DDBJ whole genome shotgun (WGS) entry which is preliminary data.</text>
</comment>
<name>S9UQR4_9TRYP</name>
<keyword evidence="5" id="KW-1185">Reference proteome</keyword>
<comment type="similarity">
    <text evidence="1">Belongs to the FAM91 family.</text>
</comment>
<protein>
    <recommendedName>
        <fullName evidence="6">FAM91 N-terminal domain-containing protein</fullName>
    </recommendedName>
</protein>
<proteinExistence type="inferred from homology"/>
<dbReference type="InterPro" id="IPR039199">
    <property type="entry name" value="FAM91"/>
</dbReference>
<evidence type="ECO:0000259" key="2">
    <source>
        <dbReference type="Pfam" id="PF14647"/>
    </source>
</evidence>
<sequence length="867" mass="96707">MASGQEADLIQSIEDRIAYSYLPASLRQRFSPQEFTARFVQFGILRSYAYYRLPDHIRSSITEREYYEEMIRFGGDQLQLYPYAHQKSIIHYTKEIPLSYYVRMVGEMLKNEYSYDRLPNFTAIDILNLIGIGRNQYLNVTKEVRSKIRWHLNRNYVVDHLPTEYLPSVSLDPFWEVNSVEMTPETLRRGSQRVSADALALYRLLASRGATSVADSSLEVDPQLFRRQIVYACQLPSAPLHELYRCGFLYATFSVSPDDCLVVPPLGSFVMNRTSSEPQEVLLYRILSTVDERTSLGQLSQLLMLDDADVCAAAELLIQLGLARLKRPTIPETVQQCPGTIVHPSWQRIFQELVEQADKGQMAAGQLLSVPKNGEGGQPVKRIALLYDATLTGFLMMTNLSKDPGFKQHAVTLFEVGKMPSDAVSNFLDLLDDVDMEEMDTFSGEAQKYVNSVICLRHLLKALMQLQGPEGGTGVDMYKIEALNELEATTRYSLLGRNFWAYVITSPVSCTPLIDVELCCVYGSTVSLMPSPWFLLFLYTKVRQGPPSLLVPFGALLHSWPPVFTGTQTCGAEEAERGCVGYVSRVRCQAMTLDAEVTCGDLDTSLVLLGEMTLSAPVLVQCAARVELQRQRDGRVVESPHEKTMEISVPFDCTGEELHELVSKRVSALFSTATNVQMDRDSIIGLLEESTSALYLCHSLGYFTLSLVCCMLAGHRNEPEESPCRDATDGGSSHSADNTTTASVVTLRSVYIVSIGLGVPLFDVDCCALIIKRIPRILSEQETTQHNESIRKCVSEFGEFLETYSSLTRQVHEMMAIQTTATAGPMTQQHLRKSAPTGGAPFPSTLLLFDGKALHVVDDANPLSDQW</sequence>
<dbReference type="InterPro" id="IPR028091">
    <property type="entry name" value="FAM91_N_dom"/>
</dbReference>
<dbReference type="Proteomes" id="UP000015354">
    <property type="component" value="Unassembled WGS sequence"/>
</dbReference>
<organism evidence="4 5">
    <name type="scientific">Strigomonas culicis</name>
    <dbReference type="NCBI Taxonomy" id="28005"/>
    <lineage>
        <taxon>Eukaryota</taxon>
        <taxon>Discoba</taxon>
        <taxon>Euglenozoa</taxon>
        <taxon>Kinetoplastea</taxon>
        <taxon>Metakinetoplastina</taxon>
        <taxon>Trypanosomatida</taxon>
        <taxon>Trypanosomatidae</taxon>
        <taxon>Strigomonadinae</taxon>
        <taxon>Strigomonas</taxon>
    </lineage>
</organism>
<evidence type="ECO:0000313" key="4">
    <source>
        <dbReference type="EMBL" id="EPY31208.1"/>
    </source>
</evidence>
<evidence type="ECO:0000256" key="1">
    <source>
        <dbReference type="ARBA" id="ARBA00010319"/>
    </source>
</evidence>
<reference evidence="4 5" key="1">
    <citation type="journal article" date="2013" name="PLoS ONE">
        <title>Predicting the Proteins of Angomonas deanei, Strigomonas culicis and Their Respective Endosymbionts Reveals New Aspects of the Trypanosomatidae Family.</title>
        <authorList>
            <person name="Motta M.C."/>
            <person name="Martins A.C."/>
            <person name="de Souza S.S."/>
            <person name="Catta-Preta C.M."/>
            <person name="Silva R."/>
            <person name="Klein C.C."/>
            <person name="de Almeida L.G."/>
            <person name="de Lima Cunha O."/>
            <person name="Ciapina L.P."/>
            <person name="Brocchi M."/>
            <person name="Colabardini A.C."/>
            <person name="de Araujo Lima B."/>
            <person name="Machado C.R."/>
            <person name="de Almeida Soares C.M."/>
            <person name="Probst C.M."/>
            <person name="de Menezes C.B."/>
            <person name="Thompson C.E."/>
            <person name="Bartholomeu D.C."/>
            <person name="Gradia D.F."/>
            <person name="Pavoni D.P."/>
            <person name="Grisard E.C."/>
            <person name="Fantinatti-Garboggini F."/>
            <person name="Marchini F.K."/>
            <person name="Rodrigues-Luiz G.F."/>
            <person name="Wagner G."/>
            <person name="Goldman G.H."/>
            <person name="Fietto J.L."/>
            <person name="Elias M.C."/>
            <person name="Goldman M.H."/>
            <person name="Sagot M.F."/>
            <person name="Pereira M."/>
            <person name="Stoco P.H."/>
            <person name="de Mendonca-Neto R.P."/>
            <person name="Teixeira S.M."/>
            <person name="Maciel T.E."/>
            <person name="de Oliveira Mendes T.A."/>
            <person name="Urmenyi T.P."/>
            <person name="de Souza W."/>
            <person name="Schenkman S."/>
            <person name="de Vasconcelos A.T."/>
        </authorList>
    </citation>
    <scope>NUCLEOTIDE SEQUENCE [LARGE SCALE GENOMIC DNA]</scope>
</reference>
<dbReference type="PANTHER" id="PTHR28441:SF2">
    <property type="entry name" value="PROTEIN FAM91A1"/>
    <property type="match status" value="1"/>
</dbReference>
<evidence type="ECO:0000313" key="5">
    <source>
        <dbReference type="Proteomes" id="UP000015354"/>
    </source>
</evidence>
<dbReference type="Pfam" id="PF14648">
    <property type="entry name" value="FAM91_C"/>
    <property type="match status" value="1"/>
</dbReference>
<dbReference type="OrthoDB" id="275996at2759"/>
<gene>
    <name evidence="4" type="ORF">STCU_03569</name>
</gene>
<evidence type="ECO:0008006" key="6">
    <source>
        <dbReference type="Google" id="ProtNLM"/>
    </source>
</evidence>
<dbReference type="PANTHER" id="PTHR28441">
    <property type="entry name" value="PROTEIN FAM91A1"/>
    <property type="match status" value="1"/>
</dbReference>
<feature type="domain" description="FAM91 N-terminal" evidence="2">
    <location>
        <begin position="13"/>
        <end position="346"/>
    </location>
</feature>
<feature type="domain" description="FAM91 C-terminal" evidence="3">
    <location>
        <begin position="380"/>
        <end position="855"/>
    </location>
</feature>
<accession>S9UQR4</accession>
<dbReference type="Pfam" id="PF14647">
    <property type="entry name" value="FAM91_N"/>
    <property type="match status" value="1"/>
</dbReference>
<dbReference type="InterPro" id="IPR028097">
    <property type="entry name" value="FAM91_C_dom"/>
</dbReference>
<evidence type="ECO:0000259" key="3">
    <source>
        <dbReference type="Pfam" id="PF14648"/>
    </source>
</evidence>
<dbReference type="EMBL" id="ATMH01003569">
    <property type="protein sequence ID" value="EPY31208.1"/>
    <property type="molecule type" value="Genomic_DNA"/>
</dbReference>
<dbReference type="AlphaFoldDB" id="S9UQR4"/>